<dbReference type="RefSeq" id="WP_058146237.1">
    <property type="nucleotide sequence ID" value="NZ_CP027169.1"/>
</dbReference>
<dbReference type="InterPro" id="IPR029039">
    <property type="entry name" value="Flavoprotein-like_sf"/>
</dbReference>
<dbReference type="Proteomes" id="UP000238390">
    <property type="component" value="Chromosome"/>
</dbReference>
<feature type="domain" description="NADPH-dependent FMN reductase-like" evidence="3">
    <location>
        <begin position="6"/>
        <end position="152"/>
    </location>
</feature>
<dbReference type="InterPro" id="IPR050712">
    <property type="entry name" value="NAD(P)H-dep_reductase"/>
</dbReference>
<keyword evidence="2" id="KW-0285">Flavoprotein</keyword>
<evidence type="ECO:0000256" key="1">
    <source>
        <dbReference type="ARBA" id="ARBA00001917"/>
    </source>
</evidence>
<keyword evidence="4" id="KW-0560">Oxidoreductase</keyword>
<evidence type="ECO:0000313" key="4">
    <source>
        <dbReference type="EMBL" id="AVK04044.1"/>
    </source>
</evidence>
<organism evidence="4 5">
    <name type="scientific">Pseudomonas paraeruginosa</name>
    <dbReference type="NCBI Taxonomy" id="2994495"/>
    <lineage>
        <taxon>Bacteria</taxon>
        <taxon>Pseudomonadati</taxon>
        <taxon>Pseudomonadota</taxon>
        <taxon>Gammaproteobacteria</taxon>
        <taxon>Pseudomonadales</taxon>
        <taxon>Pseudomonadaceae</taxon>
        <taxon>Pseudomonas</taxon>
    </lineage>
</organism>
<comment type="cofactor">
    <cofactor evidence="1">
        <name>FMN</name>
        <dbReference type="ChEBI" id="CHEBI:58210"/>
    </cofactor>
</comment>
<accession>A0A2R3IQ44</accession>
<dbReference type="InterPro" id="IPR005025">
    <property type="entry name" value="FMN_Rdtase-like_dom"/>
</dbReference>
<dbReference type="Gene3D" id="3.40.50.360">
    <property type="match status" value="1"/>
</dbReference>
<name>A0A2R3IQ44_9PSED</name>
<proteinExistence type="predicted"/>
<gene>
    <name evidence="4" type="ORF">CSB93_5477</name>
</gene>
<dbReference type="SUPFAM" id="SSF52218">
    <property type="entry name" value="Flavoproteins"/>
    <property type="match status" value="1"/>
</dbReference>
<dbReference type="Pfam" id="PF03358">
    <property type="entry name" value="FMN_red"/>
    <property type="match status" value="1"/>
</dbReference>
<evidence type="ECO:0000313" key="5">
    <source>
        <dbReference type="Proteomes" id="UP000238390"/>
    </source>
</evidence>
<dbReference type="PANTHER" id="PTHR30543:SF21">
    <property type="entry name" value="NAD(P)H-DEPENDENT FMN REDUCTASE LOT6"/>
    <property type="match status" value="1"/>
</dbReference>
<sequence length="186" mass="20300">MSDDSIKVLGISGSLRSGSYNSAALQAAIGLVPAGMSIELADISAIPLYNEDVYALGFPPAVERFREQIREADALLFATPEYNYSMAGVLKNAIDWASRPPEQPFSGKPAAILGASAGRFGTARAQYHLRQTLVFLDVHPLNKPEVMISSAQNAFDAEGRLLDDKARELIQQQLQALQLWVRRLRG</sequence>
<evidence type="ECO:0000259" key="3">
    <source>
        <dbReference type="Pfam" id="PF03358"/>
    </source>
</evidence>
<evidence type="ECO:0000256" key="2">
    <source>
        <dbReference type="ARBA" id="ARBA00022643"/>
    </source>
</evidence>
<dbReference type="GO" id="GO:0005829">
    <property type="term" value="C:cytosol"/>
    <property type="evidence" value="ECO:0007669"/>
    <property type="project" value="TreeGrafter"/>
</dbReference>
<dbReference type="AlphaFoldDB" id="A0A2R3IQ44"/>
<dbReference type="GO" id="GO:0010181">
    <property type="term" value="F:FMN binding"/>
    <property type="evidence" value="ECO:0007669"/>
    <property type="project" value="TreeGrafter"/>
</dbReference>
<dbReference type="EC" id="1.6.5.2" evidence="4"/>
<keyword evidence="5" id="KW-1185">Reference proteome</keyword>
<protein>
    <submittedName>
        <fullName evidence="4">Quinone oxidoreductase</fullName>
        <ecNumber evidence="4">1.6.5.2</ecNumber>
    </submittedName>
</protein>
<dbReference type="GO" id="GO:0003955">
    <property type="term" value="F:NAD(P)H dehydrogenase (quinone) activity"/>
    <property type="evidence" value="ECO:0007669"/>
    <property type="project" value="UniProtKB-EC"/>
</dbReference>
<dbReference type="PANTHER" id="PTHR30543">
    <property type="entry name" value="CHROMATE REDUCTASE"/>
    <property type="match status" value="1"/>
</dbReference>
<keyword evidence="2" id="KW-0288">FMN</keyword>
<reference evidence="4 5" key="1">
    <citation type="submission" date="2018-02" db="EMBL/GenBank/DDBJ databases">
        <title>FDA/CDC Antimicrobial Resistant Isolate Bank Genome Sequencing.</title>
        <authorList>
            <person name="Benahmed F.H."/>
            <person name="Lutgring J.D."/>
            <person name="Yoo B."/>
            <person name="Machado M."/>
            <person name="Brown A."/>
            <person name="McAllister G."/>
            <person name="Perry A."/>
            <person name="Halpin A.L."/>
            <person name="Vavikolanu K."/>
            <person name="Ott S."/>
            <person name="Zhao X."/>
            <person name="Tallon L.J."/>
            <person name="Sadzewicz L."/>
            <person name="Aluvathingal J."/>
            <person name="Nadendla S."/>
            <person name="Voskania-kordi A."/>
            <person name="Simonyan V."/>
            <person name="Patel J."/>
            <person name="Shawar R.M."/>
        </authorList>
    </citation>
    <scope>NUCLEOTIDE SEQUENCE [LARGE SCALE GENOMIC DNA]</scope>
    <source>
        <strain evidence="4 5">AR_0356</strain>
    </source>
</reference>
<dbReference type="EMBL" id="CP027169">
    <property type="protein sequence ID" value="AVK04044.1"/>
    <property type="molecule type" value="Genomic_DNA"/>
</dbReference>